<dbReference type="AlphaFoldDB" id="A0A103E2P5"/>
<dbReference type="Proteomes" id="UP000062788">
    <property type="component" value="Unassembled WGS sequence"/>
</dbReference>
<sequence>MAAEIHQLEQWAKNYREPPLPAFDGGGGGGDDSGMETRISALEAANLETRDRLARIETRLDSVATKADLLDVKATLHQEINAQTWKLVTFVCSFGTALVAATYFLAKHVA</sequence>
<keyword evidence="2" id="KW-0472">Membrane</keyword>
<feature type="transmembrane region" description="Helical" evidence="2">
    <location>
        <begin position="87"/>
        <end position="106"/>
    </location>
</feature>
<comment type="caution">
    <text evidence="3">The sequence shown here is derived from an EMBL/GenBank/DDBJ whole genome shotgun (WGS) entry which is preliminary data.</text>
</comment>
<evidence type="ECO:0000256" key="2">
    <source>
        <dbReference type="SAM" id="Phobius"/>
    </source>
</evidence>
<evidence type="ECO:0000313" key="4">
    <source>
        <dbReference type="Proteomes" id="UP000062788"/>
    </source>
</evidence>
<feature type="region of interest" description="Disordered" evidence="1">
    <location>
        <begin position="16"/>
        <end position="35"/>
    </location>
</feature>
<evidence type="ECO:0000313" key="3">
    <source>
        <dbReference type="EMBL" id="KVE27240.1"/>
    </source>
</evidence>
<dbReference type="EMBL" id="LOWA01000031">
    <property type="protein sequence ID" value="KVE27240.1"/>
    <property type="molecule type" value="Genomic_DNA"/>
</dbReference>
<proteinExistence type="predicted"/>
<organism evidence="3 4">
    <name type="scientific">Burkholderia singularis</name>
    <dbReference type="NCBI Taxonomy" id="1503053"/>
    <lineage>
        <taxon>Bacteria</taxon>
        <taxon>Pseudomonadati</taxon>
        <taxon>Pseudomonadota</taxon>
        <taxon>Betaproteobacteria</taxon>
        <taxon>Burkholderiales</taxon>
        <taxon>Burkholderiaceae</taxon>
        <taxon>Burkholderia</taxon>
        <taxon>pseudomallei group</taxon>
    </lineage>
</organism>
<evidence type="ECO:0000256" key="1">
    <source>
        <dbReference type="SAM" id="MobiDB-lite"/>
    </source>
</evidence>
<protein>
    <submittedName>
        <fullName evidence="3">Uncharacterized protein</fullName>
    </submittedName>
</protein>
<name>A0A103E2P5_9BURK</name>
<accession>A0A103E2P5</accession>
<keyword evidence="4" id="KW-1185">Reference proteome</keyword>
<dbReference type="OrthoDB" id="9135385at2"/>
<reference evidence="3 4" key="1">
    <citation type="submission" date="2015-11" db="EMBL/GenBank/DDBJ databases">
        <title>Expanding the genomic diversity of Burkholderia species for the development of highly accurate diagnostics.</title>
        <authorList>
            <person name="Sahl J."/>
            <person name="Keim P."/>
            <person name="Wagner D."/>
        </authorList>
    </citation>
    <scope>NUCLEOTIDE SEQUENCE [LARGE SCALE GENOMIC DNA]</scope>
    <source>
        <strain evidence="3 4">TSV85</strain>
    </source>
</reference>
<keyword evidence="2" id="KW-0812">Transmembrane</keyword>
<keyword evidence="2" id="KW-1133">Transmembrane helix</keyword>
<dbReference type="RefSeq" id="WP_082711896.1">
    <property type="nucleotide sequence ID" value="NZ_LOWA01000031.1"/>
</dbReference>
<gene>
    <name evidence="3" type="ORF">WS67_12110</name>
</gene>